<dbReference type="Proteomes" id="UP000198915">
    <property type="component" value="Unassembled WGS sequence"/>
</dbReference>
<dbReference type="PANTHER" id="PTHR34408">
    <property type="entry name" value="FAMILY PROTEIN, PUTATIVE-RELATED"/>
    <property type="match status" value="1"/>
</dbReference>
<evidence type="ECO:0000259" key="1">
    <source>
        <dbReference type="PROSITE" id="PS51781"/>
    </source>
</evidence>
<accession>A0A1I4BNY4</accession>
<dbReference type="Pfam" id="PF06347">
    <property type="entry name" value="SH3_4"/>
    <property type="match status" value="1"/>
</dbReference>
<gene>
    <name evidence="2" type="ORF">SAMN05518846_11814</name>
</gene>
<dbReference type="SMART" id="SM00287">
    <property type="entry name" value="SH3b"/>
    <property type="match status" value="4"/>
</dbReference>
<protein>
    <submittedName>
        <fullName evidence="2">Stage II sporulation protein P</fullName>
    </submittedName>
</protein>
<dbReference type="Gene3D" id="2.30.30.40">
    <property type="entry name" value="SH3 Domains"/>
    <property type="match status" value="4"/>
</dbReference>
<feature type="domain" description="SH3b" evidence="1">
    <location>
        <begin position="74"/>
        <end position="137"/>
    </location>
</feature>
<dbReference type="AlphaFoldDB" id="A0A1I4BNY4"/>
<reference evidence="3" key="1">
    <citation type="submission" date="2016-10" db="EMBL/GenBank/DDBJ databases">
        <authorList>
            <person name="Varghese N."/>
            <person name="Submissions S."/>
        </authorList>
    </citation>
    <scope>NUCLEOTIDE SEQUENCE [LARGE SCALE GENOMIC DNA]</scope>
    <source>
        <strain evidence="3">OK042</strain>
    </source>
</reference>
<sequence>MKHVASSSFLFAGGKRCRCMEENVDEPRTSYLRMYFPKNIRGGGASFLVVRVKKSLLAVCFLMMLMPPSFAEAATHVEVAVDQLNIRSAPGTTTQIVGTVTKATRLPIVTEQKDWTQVKLASGKTGWINNKYVKMIEVPQIKYVKSTVDMLNVRAEPNAAAQILQIIDKNGVFLQVKKQGDWAQIKLSDQANGWVNIRYLTETAAPAPTPVPTPAPAPTPIQTPTEPIAPTYPVDTGTGTIALTEGVDVYTAPDFLGTVLGQLSAGTIVNQYGYANGWYTINYAGTYAYIYKPIAPDETGQTVPSEVSVTPDPAPTQQEASIRVKNADTNLRSGPGTNYPVVGNAQPGQVFPVVQSEGDWYLIRMSDGSTAYIAGWIVDLIQPTTSTPSNGVDPLGVGYNGGMVGNEKVYIYSTHNRESWRNVARNTQGSSVDDPEINITLVGKRLGDLLQAKGIATMVNQDDFAQKLAEQKKSFAMSYTESYKAVAAAAAVSPNLKYIFDIHRDSNEPRSKVAITINGKTYSRVLFVIGTANPTYLENKKLAEALHARLEANYPGLSRGVILKGTNEGNGVYNQSVSEGSLLLEFGGTNNTLEECYNTAEAFADVFTNYMLESQIAFQ</sequence>
<proteinExistence type="predicted"/>
<feature type="domain" description="SH3b" evidence="1">
    <location>
        <begin position="139"/>
        <end position="204"/>
    </location>
</feature>
<dbReference type="PANTHER" id="PTHR34408:SF1">
    <property type="entry name" value="GLYCOSYL HYDROLASE FAMILY 19 DOMAIN-CONTAINING PROTEIN HI_1415"/>
    <property type="match status" value="1"/>
</dbReference>
<evidence type="ECO:0000313" key="3">
    <source>
        <dbReference type="Proteomes" id="UP000198915"/>
    </source>
</evidence>
<dbReference type="InterPro" id="IPR010466">
    <property type="entry name" value="DUF1058"/>
</dbReference>
<dbReference type="STRING" id="1884381.SAMN05518846_11814"/>
<organism evidence="2 3">
    <name type="scientific">Brevibacillus centrosporus</name>
    <dbReference type="NCBI Taxonomy" id="54910"/>
    <lineage>
        <taxon>Bacteria</taxon>
        <taxon>Bacillati</taxon>
        <taxon>Bacillota</taxon>
        <taxon>Bacilli</taxon>
        <taxon>Bacillales</taxon>
        <taxon>Paenibacillaceae</taxon>
        <taxon>Brevibacillus</taxon>
    </lineage>
</organism>
<dbReference type="Pfam" id="PF07454">
    <property type="entry name" value="SpoIIP"/>
    <property type="match status" value="1"/>
</dbReference>
<dbReference type="InterPro" id="IPR052354">
    <property type="entry name" value="Cell_Wall_Dynamics_Protein"/>
</dbReference>
<feature type="domain" description="SH3b" evidence="1">
    <location>
        <begin position="317"/>
        <end position="381"/>
    </location>
</feature>
<dbReference type="InterPro" id="IPR010897">
    <property type="entry name" value="Spore_II_P"/>
</dbReference>
<name>A0A1I4BNY4_9BACL</name>
<keyword evidence="3" id="KW-1185">Reference proteome</keyword>
<dbReference type="EMBL" id="FORT01000018">
    <property type="protein sequence ID" value="SFK70243.1"/>
    <property type="molecule type" value="Genomic_DNA"/>
</dbReference>
<dbReference type="PROSITE" id="PS51781">
    <property type="entry name" value="SH3B"/>
    <property type="match status" value="3"/>
</dbReference>
<dbReference type="Pfam" id="PF08239">
    <property type="entry name" value="SH3_3"/>
    <property type="match status" value="2"/>
</dbReference>
<dbReference type="NCBIfam" id="TIGR02867">
    <property type="entry name" value="spore_II_P"/>
    <property type="match status" value="1"/>
</dbReference>
<evidence type="ECO:0000313" key="2">
    <source>
        <dbReference type="EMBL" id="SFK70243.1"/>
    </source>
</evidence>
<dbReference type="InterPro" id="IPR003646">
    <property type="entry name" value="SH3-like_bac-type"/>
</dbReference>